<dbReference type="PANTHER" id="PTHR42809:SF1">
    <property type="entry name" value="FLAVODOXIN 1"/>
    <property type="match status" value="1"/>
</dbReference>
<dbReference type="InterPro" id="IPR050619">
    <property type="entry name" value="Flavodoxin"/>
</dbReference>
<evidence type="ECO:0000313" key="11">
    <source>
        <dbReference type="Proteomes" id="UP001295423"/>
    </source>
</evidence>
<protein>
    <recommendedName>
        <fullName evidence="9">Flavodoxin-like domain-containing protein</fullName>
    </recommendedName>
</protein>
<keyword evidence="11" id="KW-1185">Reference proteome</keyword>
<dbReference type="GO" id="GO:0010181">
    <property type="term" value="F:FMN binding"/>
    <property type="evidence" value="ECO:0007669"/>
    <property type="project" value="InterPro"/>
</dbReference>
<reference evidence="10" key="1">
    <citation type="submission" date="2023-08" db="EMBL/GenBank/DDBJ databases">
        <authorList>
            <person name="Audoor S."/>
            <person name="Bilcke G."/>
        </authorList>
    </citation>
    <scope>NUCLEOTIDE SEQUENCE</scope>
</reference>
<dbReference type="AlphaFoldDB" id="A0AAD2CD18"/>
<comment type="cofactor">
    <cofactor evidence="1">
        <name>FMN</name>
        <dbReference type="ChEBI" id="CHEBI:58210"/>
    </cofactor>
</comment>
<evidence type="ECO:0000256" key="6">
    <source>
        <dbReference type="ARBA" id="ARBA00022982"/>
    </source>
</evidence>
<evidence type="ECO:0000256" key="2">
    <source>
        <dbReference type="ARBA" id="ARBA00005267"/>
    </source>
</evidence>
<dbReference type="Pfam" id="PF00258">
    <property type="entry name" value="Flavodoxin_1"/>
    <property type="match status" value="1"/>
</dbReference>
<dbReference type="InterPro" id="IPR001226">
    <property type="entry name" value="Flavodoxin_CS"/>
</dbReference>
<feature type="signal peptide" evidence="8">
    <location>
        <begin position="1"/>
        <end position="18"/>
    </location>
</feature>
<gene>
    <name evidence="10" type="ORF">CYCCA115_LOCUS507</name>
</gene>
<dbReference type="SUPFAM" id="SSF52218">
    <property type="entry name" value="Flavoproteins"/>
    <property type="match status" value="1"/>
</dbReference>
<evidence type="ECO:0000256" key="4">
    <source>
        <dbReference type="ARBA" id="ARBA00022630"/>
    </source>
</evidence>
<keyword evidence="3" id="KW-0813">Transport</keyword>
<dbReference type="InterPro" id="IPR010086">
    <property type="entry name" value="Flavodoxin_lc"/>
</dbReference>
<dbReference type="InterPro" id="IPR001094">
    <property type="entry name" value="Flavdoxin-like"/>
</dbReference>
<evidence type="ECO:0000256" key="5">
    <source>
        <dbReference type="ARBA" id="ARBA00022643"/>
    </source>
</evidence>
<name>A0AAD2CD18_9STRA</name>
<feature type="chain" id="PRO_5042121732" description="Flavodoxin-like domain-containing protein" evidence="8">
    <location>
        <begin position="19"/>
        <end position="292"/>
    </location>
</feature>
<evidence type="ECO:0000313" key="10">
    <source>
        <dbReference type="EMBL" id="CAJ1908219.1"/>
    </source>
</evidence>
<evidence type="ECO:0000256" key="7">
    <source>
        <dbReference type="ARBA" id="ARBA00023231"/>
    </source>
</evidence>
<organism evidence="10 11">
    <name type="scientific">Cylindrotheca closterium</name>
    <dbReference type="NCBI Taxonomy" id="2856"/>
    <lineage>
        <taxon>Eukaryota</taxon>
        <taxon>Sar</taxon>
        <taxon>Stramenopiles</taxon>
        <taxon>Ochrophyta</taxon>
        <taxon>Bacillariophyta</taxon>
        <taxon>Bacillariophyceae</taxon>
        <taxon>Bacillariophycidae</taxon>
        <taxon>Bacillariales</taxon>
        <taxon>Bacillariaceae</taxon>
        <taxon>Cylindrotheca</taxon>
    </lineage>
</organism>
<dbReference type="InterPro" id="IPR008254">
    <property type="entry name" value="Flavodoxin/NO_synth"/>
</dbReference>
<proteinExistence type="inferred from homology"/>
<dbReference type="PRINTS" id="PR00369">
    <property type="entry name" value="FLAVODOXIN"/>
</dbReference>
<evidence type="ECO:0000259" key="9">
    <source>
        <dbReference type="PROSITE" id="PS50902"/>
    </source>
</evidence>
<dbReference type="Proteomes" id="UP001295423">
    <property type="component" value="Unassembled WGS sequence"/>
</dbReference>
<sequence>MKSVSLFLAAASFAYTSAFTLPSNNNGGRTVVSLDMASAIVFGTSTGSTETIADYLKESLPEVEGPFDVETIEGSVKDFFEKYDSLIVGTPTWNTGSDTERSGTGWDEIYYGEMQEMNMQGKKVAVFGLGDQSSYAENYADASGELHDVFEALGCVMMGYTSQEGYEHEDSKAIRGDKFCGLLCDEVNQEDLSAERAEAWVAQLKAEGFFEGGSAAPAAAASPVVEVVAEPVLEFLEENSALLDEAIESHGNVGFAPHYNQKTKSTMWVSRDGRSCYYTGGSVATKASSSSP</sequence>
<keyword evidence="6" id="KW-0249">Electron transport</keyword>
<dbReference type="NCBIfam" id="NF006738">
    <property type="entry name" value="PRK09267.1-4"/>
    <property type="match status" value="1"/>
</dbReference>
<comment type="similarity">
    <text evidence="2">Belongs to the flavodoxin family.</text>
</comment>
<dbReference type="NCBIfam" id="TIGR01752">
    <property type="entry name" value="flav_long"/>
    <property type="match status" value="1"/>
</dbReference>
<evidence type="ECO:0000256" key="1">
    <source>
        <dbReference type="ARBA" id="ARBA00001917"/>
    </source>
</evidence>
<keyword evidence="5" id="KW-0288">FMN</keyword>
<dbReference type="PANTHER" id="PTHR42809">
    <property type="entry name" value="FLAVODOXIN 2"/>
    <property type="match status" value="1"/>
</dbReference>
<dbReference type="Gene3D" id="3.40.50.360">
    <property type="match status" value="1"/>
</dbReference>
<dbReference type="PROSITE" id="PS00201">
    <property type="entry name" value="FLAVODOXIN"/>
    <property type="match status" value="1"/>
</dbReference>
<keyword evidence="4" id="KW-0285">Flavoprotein</keyword>
<feature type="domain" description="Flavodoxin-like" evidence="9">
    <location>
        <begin position="38"/>
        <end position="205"/>
    </location>
</feature>
<dbReference type="GO" id="GO:0009055">
    <property type="term" value="F:electron transfer activity"/>
    <property type="evidence" value="ECO:0007669"/>
    <property type="project" value="InterPro"/>
</dbReference>
<evidence type="ECO:0000256" key="8">
    <source>
        <dbReference type="SAM" id="SignalP"/>
    </source>
</evidence>
<keyword evidence="8" id="KW-0732">Signal</keyword>
<dbReference type="PROSITE" id="PS50902">
    <property type="entry name" value="FLAVODOXIN_LIKE"/>
    <property type="match status" value="1"/>
</dbReference>
<accession>A0AAD2CD18</accession>
<keyword evidence="7" id="KW-0535">Nitrogen fixation</keyword>
<dbReference type="InterPro" id="IPR029039">
    <property type="entry name" value="Flavoprotein-like_sf"/>
</dbReference>
<dbReference type="EMBL" id="CAKOGP040000001">
    <property type="protein sequence ID" value="CAJ1908219.1"/>
    <property type="molecule type" value="Genomic_DNA"/>
</dbReference>
<comment type="caution">
    <text evidence="10">The sequence shown here is derived from an EMBL/GenBank/DDBJ whole genome shotgun (WGS) entry which is preliminary data.</text>
</comment>
<evidence type="ECO:0000256" key="3">
    <source>
        <dbReference type="ARBA" id="ARBA00022448"/>
    </source>
</evidence>